<evidence type="ECO:0000313" key="3">
    <source>
        <dbReference type="Proteomes" id="UP000597613"/>
    </source>
</evidence>
<keyword evidence="3" id="KW-1185">Reference proteome</keyword>
<evidence type="ECO:0000259" key="1">
    <source>
        <dbReference type="Pfam" id="PF13579"/>
    </source>
</evidence>
<gene>
    <name evidence="2" type="ORF">H8S47_06325</name>
</gene>
<dbReference type="PANTHER" id="PTHR12526">
    <property type="entry name" value="GLYCOSYLTRANSFERASE"/>
    <property type="match status" value="1"/>
</dbReference>
<feature type="domain" description="Glycosyltransferase subfamily 4-like N-terminal" evidence="1">
    <location>
        <begin position="17"/>
        <end position="165"/>
    </location>
</feature>
<proteinExistence type="predicted"/>
<dbReference type="Gene3D" id="3.40.50.2000">
    <property type="entry name" value="Glycogen Phosphorylase B"/>
    <property type="match status" value="2"/>
</dbReference>
<organism evidence="2 3">
    <name type="scientific">Sphingomonas albertensis</name>
    <dbReference type="NCBI Taxonomy" id="2762591"/>
    <lineage>
        <taxon>Bacteria</taxon>
        <taxon>Pseudomonadati</taxon>
        <taxon>Pseudomonadota</taxon>
        <taxon>Alphaproteobacteria</taxon>
        <taxon>Sphingomonadales</taxon>
        <taxon>Sphingomonadaceae</taxon>
        <taxon>Sphingomonas</taxon>
    </lineage>
</organism>
<protein>
    <submittedName>
        <fullName evidence="2">Glycosyltransferase</fullName>
    </submittedName>
</protein>
<sequence length="365" mass="39720">MKICVVTPVWGIAGVPLAQRRLALALVARGHQVDFIIGWRDPALTIPDTPGVNVIAWNVSGIRYIIPPLIRYLKTAKPDVVFSAEDHLNGAVLVAAMLARSKAKISGSSRVPPKDSYSNTPFTKGWLRKQTMRLAMRRADALTCVSEDMVTNYRTYFPDGPHVAVHNIIDDTTTRARAAQPVDHPWFTQRDLPLVVAAGTLTGRKNFKMLVAVMGELKRRGRDVRLALFGEGYRRPELEAQIAELDIVDRCWLPGRVDNPLAYFAHADVLALTSYAEGLPNVLVEGMVAGCTPVATDCPTGPREVIEGGGVGYLVAMDDVPAMADAIERALAAPATRAALDRAIASFREEVVIARHFDILGISGP</sequence>
<dbReference type="RefSeq" id="WP_187503072.1">
    <property type="nucleotide sequence ID" value="NZ_JACONT010000009.1"/>
</dbReference>
<dbReference type="EMBL" id="JACONT010000009">
    <property type="protein sequence ID" value="MBC3941303.1"/>
    <property type="molecule type" value="Genomic_DNA"/>
</dbReference>
<dbReference type="SUPFAM" id="SSF53756">
    <property type="entry name" value="UDP-Glycosyltransferase/glycogen phosphorylase"/>
    <property type="match status" value="1"/>
</dbReference>
<dbReference type="InterPro" id="IPR028098">
    <property type="entry name" value="Glyco_trans_4-like_N"/>
</dbReference>
<dbReference type="CDD" id="cd03811">
    <property type="entry name" value="GT4_GT28_WabH-like"/>
    <property type="match status" value="1"/>
</dbReference>
<accession>A0ABR7ALH5</accession>
<dbReference type="PANTHER" id="PTHR12526:SF630">
    <property type="entry name" value="GLYCOSYLTRANSFERASE"/>
    <property type="match status" value="1"/>
</dbReference>
<dbReference type="Proteomes" id="UP000597613">
    <property type="component" value="Unassembled WGS sequence"/>
</dbReference>
<dbReference type="Pfam" id="PF13692">
    <property type="entry name" value="Glyco_trans_1_4"/>
    <property type="match status" value="1"/>
</dbReference>
<evidence type="ECO:0000313" key="2">
    <source>
        <dbReference type="EMBL" id="MBC3941303.1"/>
    </source>
</evidence>
<dbReference type="Pfam" id="PF13579">
    <property type="entry name" value="Glyco_trans_4_4"/>
    <property type="match status" value="1"/>
</dbReference>
<name>A0ABR7ALH5_9SPHN</name>
<reference evidence="2 3" key="1">
    <citation type="submission" date="2020-08" db="EMBL/GenBank/DDBJ databases">
        <title>Putative novel bacterial strains isolated from necrotic wheat leaf tissues caused by Xanthomonas translucens.</title>
        <authorList>
            <person name="Tambong J.T."/>
        </authorList>
    </citation>
    <scope>NUCLEOTIDE SEQUENCE [LARGE SCALE GENOMIC DNA]</scope>
    <source>
        <strain evidence="3">DOAB 1063</strain>
    </source>
</reference>
<comment type="caution">
    <text evidence="2">The sequence shown here is derived from an EMBL/GenBank/DDBJ whole genome shotgun (WGS) entry which is preliminary data.</text>
</comment>